<feature type="region of interest" description="Disordered" evidence="1">
    <location>
        <begin position="63"/>
        <end position="88"/>
    </location>
</feature>
<dbReference type="EMBL" id="WUBL01000099">
    <property type="protein sequence ID" value="KAF2966009.1"/>
    <property type="molecule type" value="Genomic_DNA"/>
</dbReference>
<feature type="region of interest" description="Disordered" evidence="1">
    <location>
        <begin position="1"/>
        <end position="34"/>
    </location>
</feature>
<proteinExistence type="predicted"/>
<feature type="compositionally biased region" description="Basic residues" evidence="1">
    <location>
        <begin position="1"/>
        <end position="18"/>
    </location>
</feature>
<keyword evidence="3" id="KW-1185">Reference proteome</keyword>
<evidence type="ECO:0000313" key="2">
    <source>
        <dbReference type="EMBL" id="KAF2966009.1"/>
    </source>
</evidence>
<feature type="compositionally biased region" description="Basic and acidic residues" evidence="1">
    <location>
        <begin position="68"/>
        <end position="84"/>
    </location>
</feature>
<sequence length="117" mass="13510">MCPRRSSSRKAAMGRHANKRAERDTQTSAMLPPELQNVEKEKVYGIYGTNVLPACEVEKIQKAQRSTKPWDIEKAQRDDREPKEPIMSQEELSAIVNRRLRRRPEPSGSIFFETIVE</sequence>
<organism evidence="2 3">
    <name type="scientific">Xylaria multiplex</name>
    <dbReference type="NCBI Taxonomy" id="323545"/>
    <lineage>
        <taxon>Eukaryota</taxon>
        <taxon>Fungi</taxon>
        <taxon>Dikarya</taxon>
        <taxon>Ascomycota</taxon>
        <taxon>Pezizomycotina</taxon>
        <taxon>Sordariomycetes</taxon>
        <taxon>Xylariomycetidae</taxon>
        <taxon>Xylariales</taxon>
        <taxon>Xylariaceae</taxon>
        <taxon>Xylaria</taxon>
    </lineage>
</organism>
<evidence type="ECO:0000256" key="1">
    <source>
        <dbReference type="SAM" id="MobiDB-lite"/>
    </source>
</evidence>
<comment type="caution">
    <text evidence="2">The sequence shown here is derived from an EMBL/GenBank/DDBJ whole genome shotgun (WGS) entry which is preliminary data.</text>
</comment>
<name>A0A7C8IKK9_9PEZI</name>
<accession>A0A7C8IKK9</accession>
<evidence type="ECO:0000313" key="3">
    <source>
        <dbReference type="Proteomes" id="UP000481858"/>
    </source>
</evidence>
<dbReference type="AlphaFoldDB" id="A0A7C8IKK9"/>
<dbReference type="InParanoid" id="A0A7C8IKK9"/>
<gene>
    <name evidence="2" type="ORF">GQX73_g7555</name>
</gene>
<protein>
    <submittedName>
        <fullName evidence="2">Uncharacterized protein</fullName>
    </submittedName>
</protein>
<dbReference type="Proteomes" id="UP000481858">
    <property type="component" value="Unassembled WGS sequence"/>
</dbReference>
<reference evidence="2 3" key="1">
    <citation type="submission" date="2019-12" db="EMBL/GenBank/DDBJ databases">
        <title>Draft genome sequence of the ascomycete Xylaria multiplex DSM 110363.</title>
        <authorList>
            <person name="Buettner E."/>
            <person name="Kellner H."/>
        </authorList>
    </citation>
    <scope>NUCLEOTIDE SEQUENCE [LARGE SCALE GENOMIC DNA]</scope>
    <source>
        <strain evidence="2 3">DSM 110363</strain>
    </source>
</reference>